<keyword evidence="1" id="KW-0472">Membrane</keyword>
<organism evidence="2 3">
    <name type="scientific">Metallumcola ferriviriculae</name>
    <dbReference type="NCBI Taxonomy" id="3039180"/>
    <lineage>
        <taxon>Bacteria</taxon>
        <taxon>Bacillati</taxon>
        <taxon>Bacillota</taxon>
        <taxon>Clostridia</taxon>
        <taxon>Neomoorellales</taxon>
        <taxon>Desulfitibacteraceae</taxon>
        <taxon>Metallumcola</taxon>
    </lineage>
</organism>
<feature type="transmembrane region" description="Helical" evidence="1">
    <location>
        <begin position="9"/>
        <end position="29"/>
    </location>
</feature>
<dbReference type="Proteomes" id="UP001329915">
    <property type="component" value="Chromosome"/>
</dbReference>
<accession>A0AAU0UK28</accession>
<proteinExistence type="predicted"/>
<feature type="transmembrane region" description="Helical" evidence="1">
    <location>
        <begin position="134"/>
        <end position="156"/>
    </location>
</feature>
<feature type="transmembrane region" description="Helical" evidence="1">
    <location>
        <begin position="168"/>
        <end position="185"/>
    </location>
</feature>
<dbReference type="EMBL" id="CP121694">
    <property type="protein sequence ID" value="WRO21683.1"/>
    <property type="molecule type" value="Genomic_DNA"/>
</dbReference>
<gene>
    <name evidence="2" type="ORF">MFMK1_001493</name>
</gene>
<evidence type="ECO:0000313" key="2">
    <source>
        <dbReference type="EMBL" id="WRO21683.1"/>
    </source>
</evidence>
<protein>
    <recommendedName>
        <fullName evidence="4">DUF4386 family protein</fullName>
    </recommendedName>
</protein>
<keyword evidence="1" id="KW-0812">Transmembrane</keyword>
<sequence length="219" mass="24712">MNTTEVKLGFWASVLSALFSIIWFITYNLRDAFQAVPNWKDLQAYADAFRVVRLAYVYPSLLLALTYIILLACIHRVVSEEKKIWSLIALSIGILYSVMASINYNIQAVAVRLSLAAGETHGIEMLIPDNLNSIFNALANSYVYMALSMYFLGFVFSKGRNERWIKGLLLVQVVTAIGQVGYSMFDMNTGIFIATSMVWVIGAPLVFILIAVWFNRQRI</sequence>
<name>A0AAU0UK28_9FIRM</name>
<feature type="transmembrane region" description="Helical" evidence="1">
    <location>
        <begin position="84"/>
        <end position="106"/>
    </location>
</feature>
<evidence type="ECO:0000256" key="1">
    <source>
        <dbReference type="SAM" id="Phobius"/>
    </source>
</evidence>
<dbReference type="KEGG" id="dbc:MFMK1_001493"/>
<keyword evidence="1" id="KW-1133">Transmembrane helix</keyword>
<evidence type="ECO:0000313" key="3">
    <source>
        <dbReference type="Proteomes" id="UP001329915"/>
    </source>
</evidence>
<dbReference type="RefSeq" id="WP_366924514.1">
    <property type="nucleotide sequence ID" value="NZ_CP121694.1"/>
</dbReference>
<feature type="transmembrane region" description="Helical" evidence="1">
    <location>
        <begin position="49"/>
        <end position="72"/>
    </location>
</feature>
<reference evidence="2 3" key="1">
    <citation type="submission" date="2023-04" db="EMBL/GenBank/DDBJ databases">
        <authorList>
            <person name="Hsu D."/>
        </authorList>
    </citation>
    <scope>NUCLEOTIDE SEQUENCE [LARGE SCALE GENOMIC DNA]</scope>
    <source>
        <strain evidence="2 3">MK1</strain>
    </source>
</reference>
<feature type="transmembrane region" description="Helical" evidence="1">
    <location>
        <begin position="191"/>
        <end position="214"/>
    </location>
</feature>
<evidence type="ECO:0008006" key="4">
    <source>
        <dbReference type="Google" id="ProtNLM"/>
    </source>
</evidence>
<dbReference type="AlphaFoldDB" id="A0AAU0UK28"/>
<keyword evidence="3" id="KW-1185">Reference proteome</keyword>